<sequence length="366" mass="42070">MNLIELPAEVLLNVFGKADREENKLDLVKTKLRLVCHRFNQIITNPFNQKQLESIRTRVNEITIAQIGFSHAFRVVVYGNELIDATPNVPSLKRPKHPEESIHDKWISLVQKPKDYLTASSNEFFAKFAETVATFETDLLQFSNILLTRSFISSLILALGNRTRIATLDFNICYSEKCGLTEFSRDVDDILIGKLASNFKCVSSIPNNFVTSEFIEKWTEGDERQNLSLEAVNSTKDIIKNQTFTYISLRHFARIGLFNSIGSVTTLAELVNAFEARIRQGTIERWDIALSDDEMEIQRFLKKNAKDYHRVVNRPDIRRFGMKKYFYLNGMPNALAFLINWNDRIGMFVVNVGTRPARYIDCPKPV</sequence>
<dbReference type="AlphaFoldDB" id="A0A454Y2R7"/>
<accession>A0A454Y2R7</accession>
<proteinExistence type="predicted"/>
<gene>
    <name evidence="1" type="primary">WBGene00098379</name>
</gene>
<dbReference type="PROSITE" id="PS50181">
    <property type="entry name" value="FBOX"/>
    <property type="match status" value="1"/>
</dbReference>
<keyword evidence="2" id="KW-1185">Reference proteome</keyword>
<name>A0A454Y2R7_PRIPA</name>
<protein>
    <submittedName>
        <fullName evidence="1">F-box domain-containing protein</fullName>
    </submittedName>
</protein>
<reference evidence="2" key="1">
    <citation type="journal article" date="2008" name="Nat. Genet.">
        <title>The Pristionchus pacificus genome provides a unique perspective on nematode lifestyle and parasitism.</title>
        <authorList>
            <person name="Dieterich C."/>
            <person name="Clifton S.W."/>
            <person name="Schuster L.N."/>
            <person name="Chinwalla A."/>
            <person name="Delehaunty K."/>
            <person name="Dinkelacker I."/>
            <person name="Fulton L."/>
            <person name="Fulton R."/>
            <person name="Godfrey J."/>
            <person name="Minx P."/>
            <person name="Mitreva M."/>
            <person name="Roeseler W."/>
            <person name="Tian H."/>
            <person name="Witte H."/>
            <person name="Yang S.P."/>
            <person name="Wilson R.K."/>
            <person name="Sommer R.J."/>
        </authorList>
    </citation>
    <scope>NUCLEOTIDE SEQUENCE [LARGE SCALE GENOMIC DNA]</scope>
    <source>
        <strain evidence="2">PS312</strain>
    </source>
</reference>
<accession>A0A8R1YCA0</accession>
<dbReference type="InterPro" id="IPR001810">
    <property type="entry name" value="F-box_dom"/>
</dbReference>
<evidence type="ECO:0000313" key="2">
    <source>
        <dbReference type="Proteomes" id="UP000005239"/>
    </source>
</evidence>
<evidence type="ECO:0000313" key="1">
    <source>
        <dbReference type="EnsemblMetazoa" id="PPA08825.1"/>
    </source>
</evidence>
<dbReference type="Proteomes" id="UP000005239">
    <property type="component" value="Unassembled WGS sequence"/>
</dbReference>
<reference evidence="1" key="2">
    <citation type="submission" date="2022-06" db="UniProtKB">
        <authorList>
            <consortium name="EnsemblMetazoa"/>
        </authorList>
    </citation>
    <scope>IDENTIFICATION</scope>
    <source>
        <strain evidence="1">PS312</strain>
    </source>
</reference>
<organism evidence="1 2">
    <name type="scientific">Pristionchus pacificus</name>
    <name type="common">Parasitic nematode worm</name>
    <dbReference type="NCBI Taxonomy" id="54126"/>
    <lineage>
        <taxon>Eukaryota</taxon>
        <taxon>Metazoa</taxon>
        <taxon>Ecdysozoa</taxon>
        <taxon>Nematoda</taxon>
        <taxon>Chromadorea</taxon>
        <taxon>Rhabditida</taxon>
        <taxon>Rhabditina</taxon>
        <taxon>Diplogasteromorpha</taxon>
        <taxon>Diplogasteroidea</taxon>
        <taxon>Neodiplogasteridae</taxon>
        <taxon>Pristionchus</taxon>
    </lineage>
</organism>
<dbReference type="EnsemblMetazoa" id="PPA08825.1">
    <property type="protein sequence ID" value="PPA08825.1"/>
    <property type="gene ID" value="WBGene00098379"/>
</dbReference>